<keyword evidence="1" id="KW-0677">Repeat</keyword>
<proteinExistence type="predicted"/>
<dbReference type="InterPro" id="IPR042229">
    <property type="entry name" value="Listeria/Bacterioides_rpt_sf"/>
</dbReference>
<feature type="domain" description="SLH" evidence="4">
    <location>
        <begin position="871"/>
        <end position="934"/>
    </location>
</feature>
<dbReference type="Gene3D" id="2.60.40.4270">
    <property type="entry name" value="Listeria-Bacteroides repeat domain"/>
    <property type="match status" value="1"/>
</dbReference>
<dbReference type="InterPro" id="IPR013783">
    <property type="entry name" value="Ig-like_fold"/>
</dbReference>
<evidence type="ECO:0000259" key="4">
    <source>
        <dbReference type="PROSITE" id="PS51272"/>
    </source>
</evidence>
<protein>
    <submittedName>
        <fullName evidence="5">S-layer homology domain-containing protein</fullName>
    </submittedName>
</protein>
<evidence type="ECO:0000256" key="2">
    <source>
        <dbReference type="SAM" id="MobiDB-lite"/>
    </source>
</evidence>
<dbReference type="Pfam" id="PF19789">
    <property type="entry name" value="DUF6273"/>
    <property type="match status" value="1"/>
</dbReference>
<dbReference type="InterPro" id="IPR046240">
    <property type="entry name" value="DUF6273"/>
</dbReference>
<dbReference type="PROSITE" id="PS51272">
    <property type="entry name" value="SLH"/>
    <property type="match status" value="3"/>
</dbReference>
<evidence type="ECO:0000313" key="5">
    <source>
        <dbReference type="EMBL" id="MCU6790421.1"/>
    </source>
</evidence>
<sequence length="992" mass="104546">MNTGKRLLSALLCACMIAALLPTAALAAGTDTGKAIQLVDSGTAANISGGQDSNIYFGRYKQSSNDSDGYNTDPIKWRVLENAKGQLFLLSDQNLDVFQYHTKQESVTWETSTMRSWLNGYDASHNTGGNDGIDYTDDNFISTAFSDGEQGAIAETEVVNDDNSKYHTEGGNDTTDKIFLLSIAEAQNSSYFADNDSRVATNTAYAAGGGASGGVGGAGFWWLRSPGGDQIYGAADVLMNGSVAEDGGYVNNTFVAVRPAFHLDLTSVLFTSAAVGGKIPAAESSDNQSGEAADAIFEIDGYGGNEWKLTLLDGSRDFSISKAKIEESKIDFSYSGAQTGTNEYISVVIEDNGAITYYGRILQLDGMTNGAEGTTNLTLPAGVTLDNDTKLYVFNEQYNGGENDDTRLTDYGSKMIDVQSAVDTTAPKLTSGSATRDSETDATVKFTSSEAGEYYYAIVESGASEPEITTTGTGTACTAEENTISLTKLTGNGAKDIYIVVKDEAGNVSKKQKVTIPEYIPPVYEISASPATLDFGSQTVGYTEAPAAQTVTIKNEGNQNTTVSLPTSTNYTITAGKGFTGSAATLAPDGTAQFTVQPITGLDVENYAETLTVSGTENVSAQVALSFAVVEPQPATYSLTVNLNGGNGVDASGEYAENAVVEINAGSRSNYRFDGWTSSNGGTFADTSSAATTFTMPAASTTITANWRYIGGGGGGGGSEGTSRPTYRPDVENTENGDVAVQPSNPHKGDEVTVTPRPEDGYEVEAVIVTDKDGKPVDVTDNGDGTWTFTQPGGKATVEVIFREIPLGTLPFTDVPESAWYCDAVRYVYENGLMNGIGGGAFNPNGTTTRGQIMTILWRMAGSPGMEGEIWGYPFADVDATAYYGTAVYWARMNGIAEGYGDGKFGPDDPITREQFAAILYRFAQELVYDVTAAADLSGYADAGSISGYALAAIQWANAEGIISGTSDTTLTPQGQTTRAQAAAMLMRFCEQ</sequence>
<keyword evidence="3" id="KW-0732">Signal</keyword>
<dbReference type="Proteomes" id="UP001652397">
    <property type="component" value="Unassembled WGS sequence"/>
</dbReference>
<evidence type="ECO:0000256" key="3">
    <source>
        <dbReference type="SAM" id="SignalP"/>
    </source>
</evidence>
<feature type="domain" description="SLH" evidence="4">
    <location>
        <begin position="808"/>
        <end position="870"/>
    </location>
</feature>
<gene>
    <name evidence="5" type="ORF">OCV66_15210</name>
</gene>
<evidence type="ECO:0000256" key="1">
    <source>
        <dbReference type="ARBA" id="ARBA00022737"/>
    </source>
</evidence>
<evidence type="ECO:0000313" key="6">
    <source>
        <dbReference type="Proteomes" id="UP001652397"/>
    </source>
</evidence>
<dbReference type="InterPro" id="IPR001119">
    <property type="entry name" value="SLH_dom"/>
</dbReference>
<feature type="chain" id="PRO_5045563236" evidence="3">
    <location>
        <begin position="28"/>
        <end position="992"/>
    </location>
</feature>
<dbReference type="RefSeq" id="WP_147574625.1">
    <property type="nucleotide sequence ID" value="NZ_JAOQJE010000028.1"/>
</dbReference>
<dbReference type="Gene3D" id="2.60.40.10">
    <property type="entry name" value="Immunoglobulins"/>
    <property type="match status" value="1"/>
</dbReference>
<feature type="region of interest" description="Disordered" evidence="2">
    <location>
        <begin position="736"/>
        <end position="757"/>
    </location>
</feature>
<dbReference type="InterPro" id="IPR044060">
    <property type="entry name" value="Bacterial_rp_domain"/>
</dbReference>
<organism evidence="5 6">
    <name type="scientific">Agathobaculum ammoniilyticum</name>
    <dbReference type="NCBI Taxonomy" id="2981778"/>
    <lineage>
        <taxon>Bacteria</taxon>
        <taxon>Bacillati</taxon>
        <taxon>Bacillota</taxon>
        <taxon>Clostridia</taxon>
        <taxon>Eubacteriales</taxon>
        <taxon>Butyricicoccaceae</taxon>
        <taxon>Agathobaculum</taxon>
    </lineage>
</organism>
<keyword evidence="6" id="KW-1185">Reference proteome</keyword>
<dbReference type="Pfam" id="PF00395">
    <property type="entry name" value="SLH"/>
    <property type="match status" value="3"/>
</dbReference>
<feature type="signal peptide" evidence="3">
    <location>
        <begin position="1"/>
        <end position="27"/>
    </location>
</feature>
<name>A0ABT2U8S4_9FIRM</name>
<accession>A0ABT2U8S4</accession>
<comment type="caution">
    <text evidence="5">The sequence shown here is derived from an EMBL/GenBank/DDBJ whole genome shotgun (WGS) entry which is preliminary data.</text>
</comment>
<reference evidence="5 6" key="1">
    <citation type="journal article" date="2021" name="ISME Commun">
        <title>Automated analysis of genomic sequences facilitates high-throughput and comprehensive description of bacteria.</title>
        <authorList>
            <person name="Hitch T.C.A."/>
        </authorList>
    </citation>
    <scope>NUCLEOTIDE SEQUENCE [LARGE SCALE GENOMIC DNA]</scope>
    <source>
        <strain evidence="5 6">Sanger_34</strain>
    </source>
</reference>
<dbReference type="Pfam" id="PF18998">
    <property type="entry name" value="Flg_new_2"/>
    <property type="match status" value="2"/>
</dbReference>
<dbReference type="EMBL" id="JAOQJE010000028">
    <property type="protein sequence ID" value="MCU6790421.1"/>
    <property type="molecule type" value="Genomic_DNA"/>
</dbReference>
<feature type="domain" description="SLH" evidence="4">
    <location>
        <begin position="937"/>
        <end position="992"/>
    </location>
</feature>